<accession>A0ABV0JL61</accession>
<dbReference type="RefSeq" id="WP_190428264.1">
    <property type="nucleotide sequence ID" value="NZ_JAMPKK010000010.1"/>
</dbReference>
<dbReference type="PANTHER" id="PTHR12608">
    <property type="entry name" value="TRANSMEMBRANE PROTEIN HTP-1 RELATED"/>
    <property type="match status" value="1"/>
</dbReference>
<evidence type="ECO:0000256" key="4">
    <source>
        <dbReference type="ARBA" id="ARBA00022989"/>
    </source>
</evidence>
<evidence type="ECO:0000256" key="3">
    <source>
        <dbReference type="ARBA" id="ARBA00022692"/>
    </source>
</evidence>
<feature type="compositionally biased region" description="Low complexity" evidence="7">
    <location>
        <begin position="1"/>
        <end position="13"/>
    </location>
</feature>
<dbReference type="InterPro" id="IPR001727">
    <property type="entry name" value="GDT1-like"/>
</dbReference>
<evidence type="ECO:0000256" key="6">
    <source>
        <dbReference type="RuleBase" id="RU365102"/>
    </source>
</evidence>
<name>A0ABV0JL61_9CYAN</name>
<evidence type="ECO:0000256" key="1">
    <source>
        <dbReference type="ARBA" id="ARBA00004141"/>
    </source>
</evidence>
<dbReference type="Proteomes" id="UP001442494">
    <property type="component" value="Unassembled WGS sequence"/>
</dbReference>
<evidence type="ECO:0000313" key="9">
    <source>
        <dbReference type="Proteomes" id="UP001442494"/>
    </source>
</evidence>
<evidence type="ECO:0000256" key="7">
    <source>
        <dbReference type="SAM" id="MobiDB-lite"/>
    </source>
</evidence>
<keyword evidence="3 6" id="KW-0812">Transmembrane</keyword>
<comment type="similarity">
    <text evidence="2 6">Belongs to the GDT1 family.</text>
</comment>
<evidence type="ECO:0000256" key="2">
    <source>
        <dbReference type="ARBA" id="ARBA00009190"/>
    </source>
</evidence>
<comment type="subcellular location">
    <subcellularLocation>
        <location evidence="1 6">Membrane</location>
        <topology evidence="1 6">Multi-pass membrane protein</topology>
    </subcellularLocation>
</comment>
<keyword evidence="5 6" id="KW-0472">Membrane</keyword>
<gene>
    <name evidence="8" type="ORF">NDI37_06785</name>
</gene>
<reference evidence="8 9" key="1">
    <citation type="submission" date="2022-04" db="EMBL/GenBank/DDBJ databases">
        <title>Positive selection, recombination, and allopatry shape intraspecific diversity of widespread and dominant cyanobacteria.</title>
        <authorList>
            <person name="Wei J."/>
            <person name="Shu W."/>
            <person name="Hu C."/>
        </authorList>
    </citation>
    <scope>NUCLEOTIDE SEQUENCE [LARGE SCALE GENOMIC DNA]</scope>
    <source>
        <strain evidence="8 9">GB2-A5</strain>
    </source>
</reference>
<keyword evidence="9" id="KW-1185">Reference proteome</keyword>
<dbReference type="PANTHER" id="PTHR12608:SF1">
    <property type="entry name" value="TRANSMEMBRANE PROTEIN 165"/>
    <property type="match status" value="1"/>
</dbReference>
<organism evidence="8 9">
    <name type="scientific">Funiculus sociatus GB2-A5</name>
    <dbReference type="NCBI Taxonomy" id="2933946"/>
    <lineage>
        <taxon>Bacteria</taxon>
        <taxon>Bacillati</taxon>
        <taxon>Cyanobacteriota</taxon>
        <taxon>Cyanophyceae</taxon>
        <taxon>Coleofasciculales</taxon>
        <taxon>Coleofasciculaceae</taxon>
        <taxon>Funiculus</taxon>
    </lineage>
</organism>
<sequence>MKLSTLPPSLPTLERPIKPAKSAQTRQSYQKPAASKLEGLPWKAFSSTFLTIFLAEMGDKTQIATLLMSAESQSPGLVFAGAAAALIATSLLGVLLGRALATKFSPKTLDTAAGVCLLCVSAMLCWDVVHF</sequence>
<dbReference type="Pfam" id="PF01169">
    <property type="entry name" value="GDT1"/>
    <property type="match status" value="1"/>
</dbReference>
<proteinExistence type="inferred from homology"/>
<evidence type="ECO:0000313" key="8">
    <source>
        <dbReference type="EMBL" id="MEP0864169.1"/>
    </source>
</evidence>
<comment type="caution">
    <text evidence="6">Lacks conserved residue(s) required for the propagation of feature annotation.</text>
</comment>
<protein>
    <recommendedName>
        <fullName evidence="6">GDT1 family protein</fullName>
    </recommendedName>
</protein>
<feature type="transmembrane region" description="Helical" evidence="6">
    <location>
        <begin position="76"/>
        <end position="97"/>
    </location>
</feature>
<keyword evidence="4 6" id="KW-1133">Transmembrane helix</keyword>
<feature type="region of interest" description="Disordered" evidence="7">
    <location>
        <begin position="1"/>
        <end position="33"/>
    </location>
</feature>
<dbReference type="EMBL" id="JAMPKK010000010">
    <property type="protein sequence ID" value="MEP0864169.1"/>
    <property type="molecule type" value="Genomic_DNA"/>
</dbReference>
<comment type="caution">
    <text evidence="8">The sequence shown here is derived from an EMBL/GenBank/DDBJ whole genome shotgun (WGS) entry which is preliminary data.</text>
</comment>
<evidence type="ECO:0000256" key="5">
    <source>
        <dbReference type="ARBA" id="ARBA00023136"/>
    </source>
</evidence>